<feature type="domain" description="HTH arsR-type" evidence="4">
    <location>
        <begin position="1"/>
        <end position="87"/>
    </location>
</feature>
<gene>
    <name evidence="5" type="ORF">FHX71_005328</name>
</gene>
<dbReference type="PRINTS" id="PR00778">
    <property type="entry name" value="HTHARSR"/>
</dbReference>
<dbReference type="PANTHER" id="PTHR33154:SF33">
    <property type="entry name" value="TRANSCRIPTIONAL REPRESSOR SDPR"/>
    <property type="match status" value="1"/>
</dbReference>
<evidence type="ECO:0000256" key="3">
    <source>
        <dbReference type="ARBA" id="ARBA00023163"/>
    </source>
</evidence>
<dbReference type="CDD" id="cd00090">
    <property type="entry name" value="HTH_ARSR"/>
    <property type="match status" value="1"/>
</dbReference>
<dbReference type="Gene3D" id="1.10.10.10">
    <property type="entry name" value="Winged helix-like DNA-binding domain superfamily/Winged helix DNA-binding domain"/>
    <property type="match status" value="1"/>
</dbReference>
<keyword evidence="1" id="KW-0805">Transcription regulation</keyword>
<dbReference type="GO" id="GO:0003677">
    <property type="term" value="F:DNA binding"/>
    <property type="evidence" value="ECO:0007669"/>
    <property type="project" value="UniProtKB-KW"/>
</dbReference>
<evidence type="ECO:0000313" key="6">
    <source>
        <dbReference type="Proteomes" id="UP000540568"/>
    </source>
</evidence>
<dbReference type="InterPro" id="IPR036390">
    <property type="entry name" value="WH_DNA-bd_sf"/>
</dbReference>
<dbReference type="InterPro" id="IPR051081">
    <property type="entry name" value="HTH_MetalResp_TranReg"/>
</dbReference>
<dbReference type="RefSeq" id="WP_182620467.1">
    <property type="nucleotide sequence ID" value="NZ_BAAATF010000001.1"/>
</dbReference>
<dbReference type="AlphaFoldDB" id="A0A7W3JEH4"/>
<dbReference type="EMBL" id="JACGWV010000003">
    <property type="protein sequence ID" value="MBA8811321.1"/>
    <property type="molecule type" value="Genomic_DNA"/>
</dbReference>
<organism evidence="5 6">
    <name type="scientific">Promicromonospora sukumoe</name>
    <dbReference type="NCBI Taxonomy" id="88382"/>
    <lineage>
        <taxon>Bacteria</taxon>
        <taxon>Bacillati</taxon>
        <taxon>Actinomycetota</taxon>
        <taxon>Actinomycetes</taxon>
        <taxon>Micrococcales</taxon>
        <taxon>Promicromonosporaceae</taxon>
        <taxon>Promicromonospora</taxon>
    </lineage>
</organism>
<evidence type="ECO:0000256" key="1">
    <source>
        <dbReference type="ARBA" id="ARBA00023015"/>
    </source>
</evidence>
<dbReference type="InterPro" id="IPR036388">
    <property type="entry name" value="WH-like_DNA-bd_sf"/>
</dbReference>
<dbReference type="SUPFAM" id="SSF46785">
    <property type="entry name" value="Winged helix' DNA-binding domain"/>
    <property type="match status" value="1"/>
</dbReference>
<sequence length="108" mass="11841">MADGFTVLADSSRRQILDLLLEGEQGVNELVGDLGMAQPNVSKHLRVLREAGLVDVRIEGARRVYRLTNAPLADVEAWLAPHRARWGSALDALERHLDATAPTTEDDS</sequence>
<evidence type="ECO:0000259" key="4">
    <source>
        <dbReference type="PROSITE" id="PS50987"/>
    </source>
</evidence>
<dbReference type="NCBIfam" id="NF033788">
    <property type="entry name" value="HTH_metalloreg"/>
    <property type="match status" value="1"/>
</dbReference>
<dbReference type="Pfam" id="PF01022">
    <property type="entry name" value="HTH_5"/>
    <property type="match status" value="1"/>
</dbReference>
<accession>A0A7W3JEH4</accession>
<protein>
    <submittedName>
        <fullName evidence="5">DNA-binding transcriptional ArsR family regulator</fullName>
    </submittedName>
</protein>
<dbReference type="SMART" id="SM00418">
    <property type="entry name" value="HTH_ARSR"/>
    <property type="match status" value="1"/>
</dbReference>
<dbReference type="InterPro" id="IPR001845">
    <property type="entry name" value="HTH_ArsR_DNA-bd_dom"/>
</dbReference>
<dbReference type="PROSITE" id="PS50987">
    <property type="entry name" value="HTH_ARSR_2"/>
    <property type="match status" value="1"/>
</dbReference>
<dbReference type="InterPro" id="IPR011991">
    <property type="entry name" value="ArsR-like_HTH"/>
</dbReference>
<dbReference type="PANTHER" id="PTHR33154">
    <property type="entry name" value="TRANSCRIPTIONAL REGULATOR, ARSR FAMILY"/>
    <property type="match status" value="1"/>
</dbReference>
<dbReference type="Proteomes" id="UP000540568">
    <property type="component" value="Unassembled WGS sequence"/>
</dbReference>
<proteinExistence type="predicted"/>
<name>A0A7W3JEH4_9MICO</name>
<keyword evidence="2 5" id="KW-0238">DNA-binding</keyword>
<evidence type="ECO:0000256" key="2">
    <source>
        <dbReference type="ARBA" id="ARBA00023125"/>
    </source>
</evidence>
<comment type="caution">
    <text evidence="5">The sequence shown here is derived from an EMBL/GenBank/DDBJ whole genome shotgun (WGS) entry which is preliminary data.</text>
</comment>
<dbReference type="GO" id="GO:0003700">
    <property type="term" value="F:DNA-binding transcription factor activity"/>
    <property type="evidence" value="ECO:0007669"/>
    <property type="project" value="InterPro"/>
</dbReference>
<reference evidence="5 6" key="1">
    <citation type="submission" date="2020-07" db="EMBL/GenBank/DDBJ databases">
        <title>Sequencing the genomes of 1000 actinobacteria strains.</title>
        <authorList>
            <person name="Klenk H.-P."/>
        </authorList>
    </citation>
    <scope>NUCLEOTIDE SEQUENCE [LARGE SCALE GENOMIC DNA]</scope>
    <source>
        <strain evidence="5 6">DSM 44121</strain>
    </source>
</reference>
<keyword evidence="6" id="KW-1185">Reference proteome</keyword>
<keyword evidence="3" id="KW-0804">Transcription</keyword>
<evidence type="ECO:0000313" key="5">
    <source>
        <dbReference type="EMBL" id="MBA8811321.1"/>
    </source>
</evidence>